<dbReference type="InterPro" id="IPR036097">
    <property type="entry name" value="HisK_dim/P_sf"/>
</dbReference>
<dbReference type="Pfam" id="PF13426">
    <property type="entry name" value="PAS_9"/>
    <property type="match status" value="1"/>
</dbReference>
<dbReference type="SUPFAM" id="SSF55874">
    <property type="entry name" value="ATPase domain of HSP90 chaperone/DNA topoisomerase II/histidine kinase"/>
    <property type="match status" value="1"/>
</dbReference>
<dbReference type="SMART" id="SM00086">
    <property type="entry name" value="PAC"/>
    <property type="match status" value="3"/>
</dbReference>
<dbReference type="InterPro" id="IPR036890">
    <property type="entry name" value="HATPase_C_sf"/>
</dbReference>
<dbReference type="SMART" id="SM00388">
    <property type="entry name" value="HisKA"/>
    <property type="match status" value="1"/>
</dbReference>
<dbReference type="InterPro" id="IPR004358">
    <property type="entry name" value="Sig_transdc_His_kin-like_C"/>
</dbReference>
<dbReference type="GO" id="GO:0000155">
    <property type="term" value="F:phosphorelay sensor kinase activity"/>
    <property type="evidence" value="ECO:0007669"/>
    <property type="project" value="InterPro"/>
</dbReference>
<feature type="domain" description="PAC" evidence="7">
    <location>
        <begin position="104"/>
        <end position="157"/>
    </location>
</feature>
<protein>
    <recommendedName>
        <fullName evidence="2">histidine kinase</fullName>
        <ecNumber evidence="2">2.7.13.3</ecNumber>
    </recommendedName>
</protein>
<reference evidence="10 11" key="1">
    <citation type="submission" date="2018-11" db="EMBL/GenBank/DDBJ databases">
        <title>Proposal to divide the Flavobacteriaceae and reorganize its genera based on Amino Acid Identity values calculated from whole genome sequences.</title>
        <authorList>
            <person name="Nicholson A.C."/>
            <person name="Gulvik C.A."/>
            <person name="Whitney A.M."/>
            <person name="Humrighouse B.W."/>
            <person name="Bell M."/>
            <person name="Holmes B."/>
            <person name="Steigerwalt A.G."/>
            <person name="Villarma A."/>
            <person name="Sheth M."/>
            <person name="Batra D."/>
            <person name="Pryor J."/>
            <person name="Bernardet J.-F."/>
            <person name="Hugo C."/>
            <person name="Kampfer P."/>
            <person name="Newman J."/>
            <person name="McQuiston J.R."/>
        </authorList>
    </citation>
    <scope>NUCLEOTIDE SEQUENCE [LARGE SCALE GENOMIC DNA]</scope>
    <source>
        <strain evidence="8 10">G0207</strain>
        <strain evidence="9 11">H5143</strain>
    </source>
</reference>
<organism evidence="8 10">
    <name type="scientific">Chryseobacterium shandongense</name>
    <dbReference type="NCBI Taxonomy" id="1493872"/>
    <lineage>
        <taxon>Bacteria</taxon>
        <taxon>Pseudomonadati</taxon>
        <taxon>Bacteroidota</taxon>
        <taxon>Flavobacteriia</taxon>
        <taxon>Flavobacteriales</taxon>
        <taxon>Weeksellaceae</taxon>
        <taxon>Chryseobacterium group</taxon>
        <taxon>Chryseobacterium</taxon>
    </lineage>
</organism>
<dbReference type="PROSITE" id="PS50113">
    <property type="entry name" value="PAC"/>
    <property type="match status" value="3"/>
</dbReference>
<evidence type="ECO:0000313" key="10">
    <source>
        <dbReference type="Proteomes" id="UP000274073"/>
    </source>
</evidence>
<dbReference type="Gene3D" id="1.10.287.130">
    <property type="match status" value="1"/>
</dbReference>
<dbReference type="Gene3D" id="3.30.565.10">
    <property type="entry name" value="Histidine kinase-like ATPase, C-terminal domain"/>
    <property type="match status" value="1"/>
</dbReference>
<dbReference type="PROSITE" id="PS50109">
    <property type="entry name" value="HIS_KIN"/>
    <property type="match status" value="1"/>
</dbReference>
<sequence>MLKIFRPYERALFTFKKSNNMNSPEQIEAERLLSVLFYSPNATAVYRGEDITILSANQAMLNFWGKDRSVIGKGFRAVLPELDDQPFFGILKNVWDSGETFTAKNYPAVLLTEDGPKKFYFDFEYKAMLDEYGKTEYILHTASEVTERQEAMHLVEEKSKSEQKLINDLSALNEEYYATNEDLMLKHEELFTANAELLKIRKELLTANHTLAENEKRFKTLVEKSPVAMASLRGETFEVDIVNDMVLQIWNKDRSIIGKPLLEAMPELKDQTFIDILSKVYETGQPYYGKEIKALISNGEEMKEHYLNFAYQPIVDENNNSVSILVVASDVTEQVHARESVIEFKNRLEIAMDASRLGSTEVHLATGKMESTAQFKYNFGYAANEEFNYSDLYDAILPEYREHIRGLVQKAVLTNGVYKAEYPVRWKDGSIHWLEAHGRPRYDKNGVADRMVGMTTEITDKKLEEQRKDDFLSVASHELKTPLTAVKASIQLLNRIKDKPYSQTHIRLIEQSDKGIEKMCMLIDDLLNMSRLGQDQLMLEYKTFNLHEMLSKSCNHVRLEDKHDLILTGNESIEVYADEHRIEQVVVNLVNNAVKYAKESREIHILTESLDDHVKISVQDFGEGISESVIPHLFDRYYRADHLGSSYSGLGLGLYICSEIIRKHSGKIGVHSKIGEGSTFWFTIPAKTGRIIADAALN</sequence>
<evidence type="ECO:0000259" key="7">
    <source>
        <dbReference type="PROSITE" id="PS50113"/>
    </source>
</evidence>
<dbReference type="InterPro" id="IPR005467">
    <property type="entry name" value="His_kinase_dom"/>
</dbReference>
<dbReference type="PRINTS" id="PR00344">
    <property type="entry name" value="BCTRLSENSOR"/>
</dbReference>
<dbReference type="InterPro" id="IPR000700">
    <property type="entry name" value="PAS-assoc_C"/>
</dbReference>
<dbReference type="PANTHER" id="PTHR43304:SF1">
    <property type="entry name" value="PAC DOMAIN-CONTAINING PROTEIN"/>
    <property type="match status" value="1"/>
</dbReference>
<evidence type="ECO:0000256" key="1">
    <source>
        <dbReference type="ARBA" id="ARBA00000085"/>
    </source>
</evidence>
<comment type="catalytic activity">
    <reaction evidence="1">
        <text>ATP + protein L-histidine = ADP + protein N-phospho-L-histidine.</text>
        <dbReference type="EC" id="2.7.13.3"/>
    </reaction>
</comment>
<feature type="domain" description="PAC" evidence="7">
    <location>
        <begin position="418"/>
        <end position="470"/>
    </location>
</feature>
<accession>A0AAD0YCK7</accession>
<dbReference type="Pfam" id="PF00512">
    <property type="entry name" value="HisKA"/>
    <property type="match status" value="1"/>
</dbReference>
<dbReference type="AlphaFoldDB" id="A0AAD0YCK7"/>
<dbReference type="CDD" id="cd00082">
    <property type="entry name" value="HisKA"/>
    <property type="match status" value="1"/>
</dbReference>
<dbReference type="SUPFAM" id="SSF47384">
    <property type="entry name" value="Homodimeric domain of signal transducing histidine kinase"/>
    <property type="match status" value="1"/>
</dbReference>
<dbReference type="InterPro" id="IPR013655">
    <property type="entry name" value="PAS_fold_3"/>
</dbReference>
<proteinExistence type="predicted"/>
<evidence type="ECO:0000259" key="6">
    <source>
        <dbReference type="PROSITE" id="PS50109"/>
    </source>
</evidence>
<dbReference type="PANTHER" id="PTHR43304">
    <property type="entry name" value="PHYTOCHROME-LIKE PROTEIN CPH1"/>
    <property type="match status" value="1"/>
</dbReference>
<dbReference type="CDD" id="cd00130">
    <property type="entry name" value="PAS"/>
    <property type="match status" value="1"/>
</dbReference>
<dbReference type="Pfam" id="PF08448">
    <property type="entry name" value="PAS_4"/>
    <property type="match status" value="1"/>
</dbReference>
<evidence type="ECO:0000256" key="3">
    <source>
        <dbReference type="ARBA" id="ARBA00022553"/>
    </source>
</evidence>
<dbReference type="Proteomes" id="UP000281741">
    <property type="component" value="Chromosome"/>
</dbReference>
<evidence type="ECO:0000313" key="11">
    <source>
        <dbReference type="Proteomes" id="UP000281741"/>
    </source>
</evidence>
<keyword evidence="3" id="KW-0597">Phosphoprotein</keyword>
<dbReference type="InterPro" id="IPR035965">
    <property type="entry name" value="PAS-like_dom_sf"/>
</dbReference>
<keyword evidence="5" id="KW-0418">Kinase</keyword>
<dbReference type="EMBL" id="CP033915">
    <property type="protein sequence ID" value="AZA85962.1"/>
    <property type="molecule type" value="Genomic_DNA"/>
</dbReference>
<dbReference type="Pfam" id="PF02518">
    <property type="entry name" value="HATPase_c"/>
    <property type="match status" value="1"/>
</dbReference>
<evidence type="ECO:0000256" key="4">
    <source>
        <dbReference type="ARBA" id="ARBA00022679"/>
    </source>
</evidence>
<dbReference type="InterPro" id="IPR001610">
    <property type="entry name" value="PAC"/>
</dbReference>
<gene>
    <name evidence="8" type="ORF">EG349_03750</name>
    <name evidence="9" type="ORF">EG353_01775</name>
</gene>
<dbReference type="InterPro" id="IPR003661">
    <property type="entry name" value="HisK_dim/P_dom"/>
</dbReference>
<dbReference type="Gene3D" id="3.30.450.20">
    <property type="entry name" value="PAS domain"/>
    <property type="match status" value="3"/>
</dbReference>
<name>A0AAD0YCK7_9FLAO</name>
<keyword evidence="4" id="KW-0808">Transferase</keyword>
<dbReference type="InterPro" id="IPR013656">
    <property type="entry name" value="PAS_4"/>
</dbReference>
<dbReference type="NCBIfam" id="TIGR00229">
    <property type="entry name" value="sensory_box"/>
    <property type="match status" value="2"/>
</dbReference>
<dbReference type="InterPro" id="IPR052162">
    <property type="entry name" value="Sensor_kinase/Photoreceptor"/>
</dbReference>
<dbReference type="InterPro" id="IPR000014">
    <property type="entry name" value="PAS"/>
</dbReference>
<evidence type="ECO:0000313" key="8">
    <source>
        <dbReference type="EMBL" id="AZA85962.1"/>
    </source>
</evidence>
<dbReference type="Proteomes" id="UP000274073">
    <property type="component" value="Chromosome"/>
</dbReference>
<feature type="domain" description="PAC" evidence="7">
    <location>
        <begin position="288"/>
        <end position="343"/>
    </location>
</feature>
<evidence type="ECO:0000256" key="2">
    <source>
        <dbReference type="ARBA" id="ARBA00012438"/>
    </source>
</evidence>
<feature type="domain" description="Histidine kinase" evidence="6">
    <location>
        <begin position="474"/>
        <end position="688"/>
    </location>
</feature>
<dbReference type="SMART" id="SM00387">
    <property type="entry name" value="HATPase_c"/>
    <property type="match status" value="1"/>
</dbReference>
<evidence type="ECO:0000256" key="5">
    <source>
        <dbReference type="ARBA" id="ARBA00022777"/>
    </source>
</evidence>
<dbReference type="EC" id="2.7.13.3" evidence="2"/>
<dbReference type="InterPro" id="IPR003594">
    <property type="entry name" value="HATPase_dom"/>
</dbReference>
<evidence type="ECO:0000313" key="9">
    <source>
        <dbReference type="EMBL" id="AZA94370.1"/>
    </source>
</evidence>
<keyword evidence="11" id="KW-1185">Reference proteome</keyword>
<dbReference type="EMBL" id="CP033912">
    <property type="protein sequence ID" value="AZA94370.1"/>
    <property type="molecule type" value="Genomic_DNA"/>
</dbReference>
<dbReference type="FunFam" id="3.30.565.10:FF:000006">
    <property type="entry name" value="Sensor histidine kinase WalK"/>
    <property type="match status" value="1"/>
</dbReference>
<dbReference type="SUPFAM" id="SSF55785">
    <property type="entry name" value="PYP-like sensor domain (PAS domain)"/>
    <property type="match status" value="3"/>
</dbReference>
<dbReference type="Pfam" id="PF08447">
    <property type="entry name" value="PAS_3"/>
    <property type="match status" value="1"/>
</dbReference>